<evidence type="ECO:0000256" key="4">
    <source>
        <dbReference type="SAM" id="MobiDB-lite"/>
    </source>
</evidence>
<dbReference type="InterPro" id="IPR011663">
    <property type="entry name" value="UTRA"/>
</dbReference>
<dbReference type="GO" id="GO:0003700">
    <property type="term" value="F:DNA-binding transcription factor activity"/>
    <property type="evidence" value="ECO:0007669"/>
    <property type="project" value="InterPro"/>
</dbReference>
<reference evidence="7 8" key="1">
    <citation type="submission" date="2019-06" db="EMBL/GenBank/DDBJ databases">
        <title>Sequencing the genomes of 1000 actinobacteria strains.</title>
        <authorList>
            <person name="Klenk H.-P."/>
        </authorList>
    </citation>
    <scope>NUCLEOTIDE SEQUENCE [LARGE SCALE GENOMIC DNA]</scope>
    <source>
        <strain evidence="7 8">DSM 20169</strain>
    </source>
</reference>
<organism evidence="7 8">
    <name type="scientific">Microbacterium saperdae</name>
    <dbReference type="NCBI Taxonomy" id="69368"/>
    <lineage>
        <taxon>Bacteria</taxon>
        <taxon>Bacillati</taxon>
        <taxon>Actinomycetota</taxon>
        <taxon>Actinomycetes</taxon>
        <taxon>Micrococcales</taxon>
        <taxon>Microbacteriaceae</taxon>
        <taxon>Microbacterium</taxon>
    </lineage>
</organism>
<dbReference type="Gene3D" id="3.40.1410.10">
    <property type="entry name" value="Chorismate lyase-like"/>
    <property type="match status" value="1"/>
</dbReference>
<evidence type="ECO:0000256" key="3">
    <source>
        <dbReference type="ARBA" id="ARBA00023163"/>
    </source>
</evidence>
<accession>A0A543BPX1</accession>
<dbReference type="SUPFAM" id="SSF64288">
    <property type="entry name" value="Chorismate lyase-like"/>
    <property type="match status" value="1"/>
</dbReference>
<dbReference type="AlphaFoldDB" id="A0A543BPX1"/>
<feature type="compositionally biased region" description="Basic and acidic residues" evidence="4">
    <location>
        <begin position="294"/>
        <end position="305"/>
    </location>
</feature>
<dbReference type="PANTHER" id="PTHR44846">
    <property type="entry name" value="MANNOSYL-D-GLYCERATE TRANSPORT/METABOLISM SYSTEM REPRESSOR MNGR-RELATED"/>
    <property type="match status" value="1"/>
</dbReference>
<dbReference type="Gene3D" id="1.10.10.10">
    <property type="entry name" value="Winged helix-like DNA-binding domain superfamily/Winged helix DNA-binding domain"/>
    <property type="match status" value="1"/>
</dbReference>
<dbReference type="EMBL" id="VFOX01000001">
    <property type="protein sequence ID" value="TQL86838.1"/>
    <property type="molecule type" value="Genomic_DNA"/>
</dbReference>
<evidence type="ECO:0000259" key="5">
    <source>
        <dbReference type="SMART" id="SM00345"/>
    </source>
</evidence>
<dbReference type="Pfam" id="PF07702">
    <property type="entry name" value="UTRA"/>
    <property type="match status" value="1"/>
</dbReference>
<evidence type="ECO:0000256" key="1">
    <source>
        <dbReference type="ARBA" id="ARBA00023015"/>
    </source>
</evidence>
<sequence>MLRVYSTHLIAFHSESFARGACGSGLSTMCAMWRDSSVRLAEAPADAARRRLVLLLRSSIERGDYPSGRLPAEARLMQLTGETRAVVRDALNELAEMRLVQRSPGLGTTTDVLPSIFSLREFHGVDGVPRQSVYPVETDRTVIPTPPAVARRLPGCGPEVLRVEHLSVALSFPGAVTTDYFRFPDAAALVDAEFGHNVYAYMANAGLSVKSSELVFGATAADEYAARVLQMPPGAPLLTIDETMFDADDRAICFATIWQRADRVRYFGRRGVPAPSGGQARGAETDLDDGTWLRGDEEGHRPRRS</sequence>
<dbReference type="Proteomes" id="UP000317209">
    <property type="component" value="Unassembled WGS sequence"/>
</dbReference>
<protein>
    <submittedName>
        <fullName evidence="7">GntR family transcriptional regulator</fullName>
    </submittedName>
</protein>
<dbReference type="InterPro" id="IPR028978">
    <property type="entry name" value="Chorismate_lyase_/UTRA_dom_sf"/>
</dbReference>
<dbReference type="OrthoDB" id="7363114at2"/>
<proteinExistence type="predicted"/>
<dbReference type="GO" id="GO:0003677">
    <property type="term" value="F:DNA binding"/>
    <property type="evidence" value="ECO:0007669"/>
    <property type="project" value="UniProtKB-KW"/>
</dbReference>
<feature type="domain" description="HTH gntR-type" evidence="5">
    <location>
        <begin position="52"/>
        <end position="110"/>
    </location>
</feature>
<feature type="region of interest" description="Disordered" evidence="4">
    <location>
        <begin position="274"/>
        <end position="305"/>
    </location>
</feature>
<evidence type="ECO:0000256" key="2">
    <source>
        <dbReference type="ARBA" id="ARBA00023125"/>
    </source>
</evidence>
<evidence type="ECO:0000313" key="7">
    <source>
        <dbReference type="EMBL" id="TQL86838.1"/>
    </source>
</evidence>
<comment type="caution">
    <text evidence="7">The sequence shown here is derived from an EMBL/GenBank/DDBJ whole genome shotgun (WGS) entry which is preliminary data.</text>
</comment>
<name>A0A543BPX1_9MICO</name>
<keyword evidence="8" id="KW-1185">Reference proteome</keyword>
<dbReference type="InterPro" id="IPR000524">
    <property type="entry name" value="Tscrpt_reg_HTH_GntR"/>
</dbReference>
<keyword evidence="2" id="KW-0238">DNA-binding</keyword>
<dbReference type="Pfam" id="PF00392">
    <property type="entry name" value="GntR"/>
    <property type="match status" value="1"/>
</dbReference>
<dbReference type="SUPFAM" id="SSF46785">
    <property type="entry name" value="Winged helix' DNA-binding domain"/>
    <property type="match status" value="1"/>
</dbReference>
<dbReference type="SMART" id="SM00345">
    <property type="entry name" value="HTH_GNTR"/>
    <property type="match status" value="1"/>
</dbReference>
<feature type="domain" description="UbiC transcription regulator-associated" evidence="6">
    <location>
        <begin position="129"/>
        <end position="265"/>
    </location>
</feature>
<dbReference type="SMART" id="SM00866">
    <property type="entry name" value="UTRA"/>
    <property type="match status" value="1"/>
</dbReference>
<dbReference type="GO" id="GO:0045892">
    <property type="term" value="P:negative regulation of DNA-templated transcription"/>
    <property type="evidence" value="ECO:0007669"/>
    <property type="project" value="TreeGrafter"/>
</dbReference>
<evidence type="ECO:0000313" key="8">
    <source>
        <dbReference type="Proteomes" id="UP000317209"/>
    </source>
</evidence>
<dbReference type="InterPro" id="IPR036390">
    <property type="entry name" value="WH_DNA-bd_sf"/>
</dbReference>
<dbReference type="PANTHER" id="PTHR44846:SF1">
    <property type="entry name" value="MANNOSYL-D-GLYCERATE TRANSPORT_METABOLISM SYSTEM REPRESSOR MNGR-RELATED"/>
    <property type="match status" value="1"/>
</dbReference>
<evidence type="ECO:0000259" key="6">
    <source>
        <dbReference type="SMART" id="SM00866"/>
    </source>
</evidence>
<gene>
    <name evidence="7" type="ORF">FB560_2503</name>
</gene>
<keyword evidence="1" id="KW-0805">Transcription regulation</keyword>
<dbReference type="InterPro" id="IPR036388">
    <property type="entry name" value="WH-like_DNA-bd_sf"/>
</dbReference>
<dbReference type="InterPro" id="IPR050679">
    <property type="entry name" value="Bact_HTH_transcr_reg"/>
</dbReference>
<keyword evidence="3" id="KW-0804">Transcription</keyword>